<organism evidence="2 3">
    <name type="scientific">Oryza sativa subsp. indica</name>
    <name type="common">Rice</name>
    <dbReference type="NCBI Taxonomy" id="39946"/>
    <lineage>
        <taxon>Eukaryota</taxon>
        <taxon>Viridiplantae</taxon>
        <taxon>Streptophyta</taxon>
        <taxon>Embryophyta</taxon>
        <taxon>Tracheophyta</taxon>
        <taxon>Spermatophyta</taxon>
        <taxon>Magnoliopsida</taxon>
        <taxon>Liliopsida</taxon>
        <taxon>Poales</taxon>
        <taxon>Poaceae</taxon>
        <taxon>BOP clade</taxon>
        <taxon>Oryzoideae</taxon>
        <taxon>Oryzeae</taxon>
        <taxon>Oryzinae</taxon>
        <taxon>Oryza</taxon>
        <taxon>Oryza sativa</taxon>
    </lineage>
</organism>
<dbReference type="AlphaFoldDB" id="B8BGB8"/>
<sequence>MEATATRARWRSRRRDDGGGVDEEGGGRSMGVTRSGGPQPHRDRIWCPGARDGGDEATGDLGRRVKEAATGAPGLLDPVVGLVDPVVLEGADAERGGGTVTGGGGGEQPAAATGGGGAVEEEGRGGVEEGGHHLGLRLRGGRAPSGGDEQPAAASLPNSHRSISRCCGGGARKERKRGEGERRRG</sequence>
<dbReference type="EMBL" id="CM000135">
    <property type="protein sequence ID" value="EEC66770.1"/>
    <property type="molecule type" value="Genomic_DNA"/>
</dbReference>
<evidence type="ECO:0000256" key="1">
    <source>
        <dbReference type="SAM" id="MobiDB-lite"/>
    </source>
</evidence>
<reference evidence="2 3" key="1">
    <citation type="journal article" date="2005" name="PLoS Biol.">
        <title>The genomes of Oryza sativa: a history of duplications.</title>
        <authorList>
            <person name="Yu J."/>
            <person name="Wang J."/>
            <person name="Lin W."/>
            <person name="Li S."/>
            <person name="Li H."/>
            <person name="Zhou J."/>
            <person name="Ni P."/>
            <person name="Dong W."/>
            <person name="Hu S."/>
            <person name="Zeng C."/>
            <person name="Zhang J."/>
            <person name="Zhang Y."/>
            <person name="Li R."/>
            <person name="Xu Z."/>
            <person name="Li S."/>
            <person name="Li X."/>
            <person name="Zheng H."/>
            <person name="Cong L."/>
            <person name="Lin L."/>
            <person name="Yin J."/>
            <person name="Geng J."/>
            <person name="Li G."/>
            <person name="Shi J."/>
            <person name="Liu J."/>
            <person name="Lv H."/>
            <person name="Li J."/>
            <person name="Wang J."/>
            <person name="Deng Y."/>
            <person name="Ran L."/>
            <person name="Shi X."/>
            <person name="Wang X."/>
            <person name="Wu Q."/>
            <person name="Li C."/>
            <person name="Ren X."/>
            <person name="Wang J."/>
            <person name="Wang X."/>
            <person name="Li D."/>
            <person name="Liu D."/>
            <person name="Zhang X."/>
            <person name="Ji Z."/>
            <person name="Zhao W."/>
            <person name="Sun Y."/>
            <person name="Zhang Z."/>
            <person name="Bao J."/>
            <person name="Han Y."/>
            <person name="Dong L."/>
            <person name="Ji J."/>
            <person name="Chen P."/>
            <person name="Wu S."/>
            <person name="Liu J."/>
            <person name="Xiao Y."/>
            <person name="Bu D."/>
            <person name="Tan J."/>
            <person name="Yang L."/>
            <person name="Ye C."/>
            <person name="Zhang J."/>
            <person name="Xu J."/>
            <person name="Zhou Y."/>
            <person name="Yu Y."/>
            <person name="Zhang B."/>
            <person name="Zhuang S."/>
            <person name="Wei H."/>
            <person name="Liu B."/>
            <person name="Lei M."/>
            <person name="Yu H."/>
            <person name="Li Y."/>
            <person name="Xu H."/>
            <person name="Wei S."/>
            <person name="He X."/>
            <person name="Fang L."/>
            <person name="Zhang Z."/>
            <person name="Zhang Y."/>
            <person name="Huang X."/>
            <person name="Su Z."/>
            <person name="Tong W."/>
            <person name="Li J."/>
            <person name="Tong Z."/>
            <person name="Li S."/>
            <person name="Ye J."/>
            <person name="Wang L."/>
            <person name="Fang L."/>
            <person name="Lei T."/>
            <person name="Chen C."/>
            <person name="Chen H."/>
            <person name="Xu Z."/>
            <person name="Li H."/>
            <person name="Huang H."/>
            <person name="Zhang F."/>
            <person name="Xu H."/>
            <person name="Li N."/>
            <person name="Zhao C."/>
            <person name="Li S."/>
            <person name="Dong L."/>
            <person name="Huang Y."/>
            <person name="Li L."/>
            <person name="Xi Y."/>
            <person name="Qi Q."/>
            <person name="Li W."/>
            <person name="Zhang B."/>
            <person name="Hu W."/>
            <person name="Zhang Y."/>
            <person name="Tian X."/>
            <person name="Jiao Y."/>
            <person name="Liang X."/>
            <person name="Jin J."/>
            <person name="Gao L."/>
            <person name="Zheng W."/>
            <person name="Hao B."/>
            <person name="Liu S."/>
            <person name="Wang W."/>
            <person name="Yuan L."/>
            <person name="Cao M."/>
            <person name="McDermott J."/>
            <person name="Samudrala R."/>
            <person name="Wang J."/>
            <person name="Wong G.K."/>
            <person name="Yang H."/>
        </authorList>
    </citation>
    <scope>NUCLEOTIDE SEQUENCE [LARGE SCALE GENOMIC DNA]</scope>
    <source>
        <strain evidence="3">cv. 93-11</strain>
    </source>
</reference>
<evidence type="ECO:0000313" key="2">
    <source>
        <dbReference type="EMBL" id="EEC66770.1"/>
    </source>
</evidence>
<name>B8BGB8_ORYSI</name>
<evidence type="ECO:0000313" key="3">
    <source>
        <dbReference type="Proteomes" id="UP000007015"/>
    </source>
</evidence>
<feature type="compositionally biased region" description="Gly residues" evidence="1">
    <location>
        <begin position="96"/>
        <end position="118"/>
    </location>
</feature>
<gene>
    <name evidence="2" type="ORF">OsI_33155</name>
</gene>
<feature type="region of interest" description="Disordered" evidence="1">
    <location>
        <begin position="1"/>
        <end position="78"/>
    </location>
</feature>
<keyword evidence="3" id="KW-1185">Reference proteome</keyword>
<protein>
    <submittedName>
        <fullName evidence="2">Uncharacterized protein</fullName>
    </submittedName>
</protein>
<dbReference type="Gramene" id="BGIOSGA032105-TA">
    <property type="protein sequence ID" value="BGIOSGA032105-PA"/>
    <property type="gene ID" value="BGIOSGA032105"/>
</dbReference>
<proteinExistence type="predicted"/>
<feature type="compositionally biased region" description="Basic and acidic residues" evidence="1">
    <location>
        <begin position="176"/>
        <end position="185"/>
    </location>
</feature>
<accession>B8BGB8</accession>
<feature type="compositionally biased region" description="Basic and acidic residues" evidence="1">
    <location>
        <begin position="121"/>
        <end position="132"/>
    </location>
</feature>
<dbReference type="Proteomes" id="UP000007015">
    <property type="component" value="Chromosome 10"/>
</dbReference>
<dbReference type="HOGENOM" id="CLU_1689619_0_0_1"/>
<feature type="region of interest" description="Disordered" evidence="1">
    <location>
        <begin position="92"/>
        <end position="185"/>
    </location>
</feature>